<reference evidence="8 9" key="1">
    <citation type="submission" date="2016-04" db="EMBL/GenBank/DDBJ databases">
        <title>Draft genome sequence of freshwater magnetotactic bacteria Magnetospirillum marisnigri SP-1 and Magnetospirillum moscoviense BB-1.</title>
        <authorList>
            <person name="Koziaeva V."/>
            <person name="Dziuba M.V."/>
            <person name="Ivanov T.M."/>
            <person name="Kuznetsov B."/>
            <person name="Grouzdev D.S."/>
        </authorList>
    </citation>
    <scope>NUCLEOTIDE SEQUENCE [LARGE SCALE GENOMIC DNA]</scope>
    <source>
        <strain evidence="8 9">SP-1</strain>
    </source>
</reference>
<dbReference type="PANTHER" id="PTHR21392:SF0">
    <property type="entry name" value="TRNA-URIDINE AMINOCARBOXYPROPYLTRANSFERASE 2"/>
    <property type="match status" value="1"/>
</dbReference>
<sequence length="250" mass="27152">MSDTDPPAEAAPVVPPAPAEAASDCPSCLKPPELCVCDGVTPLDNRIALLVLQHPQEQDKTLGTARLLSLHLTNAVMKVGLSWPSLAKALGRPADPRSWAVLYLGSADAAQLAPGREVVALTAKGELCPDQDKALAGIEGVIVLDGTWSQAKALWWRNPWVLKCKRVILGPTRPSRYGRVRTEPRADSLSTIEAAGLLLSRLEKRPEIEVELDATFQRMLDAFKAARAKLPKPAGPKRRYVPRGRQRRKA</sequence>
<proteinExistence type="inferred from homology"/>
<dbReference type="EC" id="2.5.1.25" evidence="1"/>
<keyword evidence="4" id="KW-0819">tRNA processing</keyword>
<dbReference type="GO" id="GO:0008033">
    <property type="term" value="P:tRNA processing"/>
    <property type="evidence" value="ECO:0007669"/>
    <property type="project" value="UniProtKB-KW"/>
</dbReference>
<comment type="similarity">
    <text evidence="5">Belongs to the TDD superfamily. DTWD2 family.</text>
</comment>
<dbReference type="AlphaFoldDB" id="A0A178MU74"/>
<dbReference type="Pfam" id="PF03942">
    <property type="entry name" value="DTW"/>
    <property type="match status" value="1"/>
</dbReference>
<gene>
    <name evidence="8" type="ORF">A6A04_14660</name>
</gene>
<evidence type="ECO:0000259" key="7">
    <source>
        <dbReference type="SMART" id="SM01144"/>
    </source>
</evidence>
<dbReference type="PANTHER" id="PTHR21392">
    <property type="entry name" value="TRNA-URIDINE AMINOCARBOXYPROPYLTRANSFERASE 2"/>
    <property type="match status" value="1"/>
</dbReference>
<feature type="domain" description="DTW" evidence="7">
    <location>
        <begin position="21"/>
        <end position="228"/>
    </location>
</feature>
<accession>A0A178MU74</accession>
<evidence type="ECO:0000256" key="3">
    <source>
        <dbReference type="ARBA" id="ARBA00022691"/>
    </source>
</evidence>
<feature type="region of interest" description="Disordered" evidence="6">
    <location>
        <begin position="227"/>
        <end position="250"/>
    </location>
</feature>
<organism evidence="8 9">
    <name type="scientific">Paramagnetospirillum marisnigri</name>
    <dbReference type="NCBI Taxonomy" id="1285242"/>
    <lineage>
        <taxon>Bacteria</taxon>
        <taxon>Pseudomonadati</taxon>
        <taxon>Pseudomonadota</taxon>
        <taxon>Alphaproteobacteria</taxon>
        <taxon>Rhodospirillales</taxon>
        <taxon>Magnetospirillaceae</taxon>
        <taxon>Paramagnetospirillum</taxon>
    </lineage>
</organism>
<dbReference type="InterPro" id="IPR005636">
    <property type="entry name" value="DTW"/>
</dbReference>
<dbReference type="EMBL" id="LWQT01000040">
    <property type="protein sequence ID" value="OAN53191.1"/>
    <property type="molecule type" value="Genomic_DNA"/>
</dbReference>
<name>A0A178MU74_9PROT</name>
<evidence type="ECO:0000256" key="2">
    <source>
        <dbReference type="ARBA" id="ARBA00022679"/>
    </source>
</evidence>
<keyword evidence="9" id="KW-1185">Reference proteome</keyword>
<comment type="caution">
    <text evidence="8">The sequence shown here is derived from an EMBL/GenBank/DDBJ whole genome shotgun (WGS) entry which is preliminary data.</text>
</comment>
<evidence type="ECO:0000313" key="8">
    <source>
        <dbReference type="EMBL" id="OAN53191.1"/>
    </source>
</evidence>
<dbReference type="OrthoDB" id="370626at2"/>
<evidence type="ECO:0000313" key="9">
    <source>
        <dbReference type="Proteomes" id="UP000078428"/>
    </source>
</evidence>
<dbReference type="RefSeq" id="WP_068490380.1">
    <property type="nucleotide sequence ID" value="NZ_LWQT01000040.1"/>
</dbReference>
<dbReference type="GO" id="GO:0016432">
    <property type="term" value="F:tRNA-uridine aminocarboxypropyltransferase activity"/>
    <property type="evidence" value="ECO:0007669"/>
    <property type="project" value="UniProtKB-EC"/>
</dbReference>
<evidence type="ECO:0000256" key="6">
    <source>
        <dbReference type="SAM" id="MobiDB-lite"/>
    </source>
</evidence>
<dbReference type="SMART" id="SM01144">
    <property type="entry name" value="DTW"/>
    <property type="match status" value="1"/>
</dbReference>
<keyword evidence="3" id="KW-0949">S-adenosyl-L-methionine</keyword>
<evidence type="ECO:0000256" key="5">
    <source>
        <dbReference type="ARBA" id="ARBA00034489"/>
    </source>
</evidence>
<evidence type="ECO:0000256" key="4">
    <source>
        <dbReference type="ARBA" id="ARBA00022694"/>
    </source>
</evidence>
<evidence type="ECO:0000256" key="1">
    <source>
        <dbReference type="ARBA" id="ARBA00012386"/>
    </source>
</evidence>
<dbReference type="InterPro" id="IPR039262">
    <property type="entry name" value="DTWD2/TAPT"/>
</dbReference>
<dbReference type="Proteomes" id="UP000078428">
    <property type="component" value="Unassembled WGS sequence"/>
</dbReference>
<keyword evidence="2" id="KW-0808">Transferase</keyword>
<dbReference type="STRING" id="1285242.A6A04_14660"/>
<protein>
    <recommendedName>
        <fullName evidence="1">tRNA-uridine aminocarboxypropyltransferase</fullName>
        <ecNumber evidence="1">2.5.1.25</ecNumber>
    </recommendedName>
</protein>